<comment type="caution">
    <text evidence="2">The sequence shown here is derived from an EMBL/GenBank/DDBJ whole genome shotgun (WGS) entry which is preliminary data.</text>
</comment>
<dbReference type="EMBL" id="RJKM01000001">
    <property type="protein sequence ID" value="ROP36314.1"/>
    <property type="molecule type" value="Genomic_DNA"/>
</dbReference>
<dbReference type="SUPFAM" id="SSF56112">
    <property type="entry name" value="Protein kinase-like (PK-like)"/>
    <property type="match status" value="1"/>
</dbReference>
<keyword evidence="2" id="KW-0808">Transferase</keyword>
<keyword evidence="3" id="KW-1185">Reference proteome</keyword>
<reference evidence="2 3" key="1">
    <citation type="submission" date="2018-11" db="EMBL/GenBank/DDBJ databases">
        <title>Sequencing the genomes of 1000 actinobacteria strains.</title>
        <authorList>
            <person name="Klenk H.-P."/>
        </authorList>
    </citation>
    <scope>NUCLEOTIDE SEQUENCE [LARGE SCALE GENOMIC DNA]</scope>
    <source>
        <strain evidence="2 3">DSM 44231</strain>
    </source>
</reference>
<sequence length="287" mass="30644">MDVDEITGRLTRRFGPSVAEWCARVPKRAAEVAARWDLVVGEVMPPGASSVVVACARGDERFALKLSPEPVFLAEQAAVLRHFAPSGRVPEVVAEEDGAVLLTAVLPGTPVDEAPISPSPGEWADLVTALHTVPPGGGRWPSLRDRCEEAFARIGRRLTDPAVAAHVPTGMWARALDRCRALLDTQPQVLLHGDLHPGNVLDGGPGRGLVAIDPRPCVGDPCFDVVDYALTATGRGTITTRATTIAAATNLSPTRLHDWCRALAPMIAISYLDDDRTRTDLLSLADH</sequence>
<evidence type="ECO:0000313" key="2">
    <source>
        <dbReference type="EMBL" id="ROP36314.1"/>
    </source>
</evidence>
<dbReference type="GO" id="GO:0016301">
    <property type="term" value="F:kinase activity"/>
    <property type="evidence" value="ECO:0007669"/>
    <property type="project" value="UniProtKB-KW"/>
</dbReference>
<gene>
    <name evidence="2" type="ORF">EDD40_1579</name>
</gene>
<dbReference type="RefSeq" id="WP_246037522.1">
    <property type="nucleotide sequence ID" value="NZ_RJKM01000001.1"/>
</dbReference>
<dbReference type="Pfam" id="PF01636">
    <property type="entry name" value="APH"/>
    <property type="match status" value="1"/>
</dbReference>
<keyword evidence="2" id="KW-0418">Kinase</keyword>
<dbReference type="InterPro" id="IPR002575">
    <property type="entry name" value="Aminoglycoside_PTrfase"/>
</dbReference>
<dbReference type="Proteomes" id="UP000268727">
    <property type="component" value="Unassembled WGS sequence"/>
</dbReference>
<organism evidence="2 3">
    <name type="scientific">Saccharothrix texasensis</name>
    <dbReference type="NCBI Taxonomy" id="103734"/>
    <lineage>
        <taxon>Bacteria</taxon>
        <taxon>Bacillati</taxon>
        <taxon>Actinomycetota</taxon>
        <taxon>Actinomycetes</taxon>
        <taxon>Pseudonocardiales</taxon>
        <taxon>Pseudonocardiaceae</taxon>
        <taxon>Saccharothrix</taxon>
    </lineage>
</organism>
<dbReference type="AlphaFoldDB" id="A0A3N1H1E0"/>
<proteinExistence type="predicted"/>
<name>A0A3N1H1E0_9PSEU</name>
<evidence type="ECO:0000313" key="3">
    <source>
        <dbReference type="Proteomes" id="UP000268727"/>
    </source>
</evidence>
<accession>A0A3N1H1E0</accession>
<evidence type="ECO:0000259" key="1">
    <source>
        <dbReference type="Pfam" id="PF01636"/>
    </source>
</evidence>
<feature type="domain" description="Aminoglycoside phosphotransferase" evidence="1">
    <location>
        <begin position="47"/>
        <end position="249"/>
    </location>
</feature>
<dbReference type="InterPro" id="IPR011009">
    <property type="entry name" value="Kinase-like_dom_sf"/>
</dbReference>
<protein>
    <submittedName>
        <fullName evidence="2">Streptomycin 6-kinase</fullName>
    </submittedName>
</protein>
<dbReference type="Gene3D" id="3.90.1200.10">
    <property type="match status" value="1"/>
</dbReference>